<organism evidence="3 4">
    <name type="scientific">Streptomyces triculaminicus</name>
    <dbReference type="NCBI Taxonomy" id="2816232"/>
    <lineage>
        <taxon>Bacteria</taxon>
        <taxon>Bacillati</taxon>
        <taxon>Actinomycetota</taxon>
        <taxon>Actinomycetes</taxon>
        <taxon>Kitasatosporales</taxon>
        <taxon>Streptomycetaceae</taxon>
        <taxon>Streptomyces</taxon>
    </lineage>
</organism>
<dbReference type="SUPFAM" id="SSF110849">
    <property type="entry name" value="ParB/Sulfiredoxin"/>
    <property type="match status" value="1"/>
</dbReference>
<protein>
    <submittedName>
        <fullName evidence="3">ParB N-terminal domain-containing protein</fullName>
    </submittedName>
</protein>
<dbReference type="EMBL" id="JAFMOF010000001">
    <property type="protein sequence ID" value="MBO0652594.1"/>
    <property type="molecule type" value="Genomic_DNA"/>
</dbReference>
<dbReference type="RefSeq" id="WP_086568066.1">
    <property type="nucleotide sequence ID" value="NZ_JAFMOF010000001.1"/>
</dbReference>
<feature type="region of interest" description="Disordered" evidence="1">
    <location>
        <begin position="217"/>
        <end position="238"/>
    </location>
</feature>
<sequence>MSDVLARTEFVPVGMLLPADSPRLAGENVRHTRMLAESGGALPPIVVHRPTMRIVDGVHRHRAAQRRGDARIEVRFVEGTPEDAFVLAVRLNTTQGMPLTHEDRTAAAARILVSHPHWSDRRIAALTGVSASVVAQRRRSIGRDKGLSARTGRDGRVRPLNAADGRRRAVQYITDRPGASLREIAQVAGVAVATARDVRERLRHGEDPVPAKLRAAEGSTGDEMPMPFDSGSAMRRDPSLRFSESGRTLLRLLSFRSLDGEKLRWLAESVPPHRTADVAQAARRCAEQWLKFARDIEQRGSERRSAARGELSRS</sequence>
<name>A0A939FKW6_9ACTN</name>
<evidence type="ECO:0000313" key="4">
    <source>
        <dbReference type="Proteomes" id="UP000664781"/>
    </source>
</evidence>
<keyword evidence="4" id="KW-1185">Reference proteome</keyword>
<dbReference type="Proteomes" id="UP000664781">
    <property type="component" value="Unassembled WGS sequence"/>
</dbReference>
<gene>
    <name evidence="3" type="ORF">J1792_07310</name>
</gene>
<proteinExistence type="predicted"/>
<evidence type="ECO:0000313" key="3">
    <source>
        <dbReference type="EMBL" id="MBO0652594.1"/>
    </source>
</evidence>
<comment type="caution">
    <text evidence="3">The sequence shown here is derived from an EMBL/GenBank/DDBJ whole genome shotgun (WGS) entry which is preliminary data.</text>
</comment>
<evidence type="ECO:0000259" key="2">
    <source>
        <dbReference type="SMART" id="SM00470"/>
    </source>
</evidence>
<evidence type="ECO:0000256" key="1">
    <source>
        <dbReference type="SAM" id="MobiDB-lite"/>
    </source>
</evidence>
<dbReference type="InterPro" id="IPR003115">
    <property type="entry name" value="ParB_N"/>
</dbReference>
<reference evidence="3" key="1">
    <citation type="submission" date="2021-03" db="EMBL/GenBank/DDBJ databases">
        <title>Streptomyces strains.</title>
        <authorList>
            <person name="Lund M.B."/>
            <person name="Toerring T."/>
        </authorList>
    </citation>
    <scope>NUCLEOTIDE SEQUENCE</scope>
    <source>
        <strain evidence="3">JCM 4242</strain>
    </source>
</reference>
<dbReference type="SMART" id="SM00470">
    <property type="entry name" value="ParB"/>
    <property type="match status" value="1"/>
</dbReference>
<accession>A0A939FKW6</accession>
<dbReference type="AlphaFoldDB" id="A0A939FKW6"/>
<feature type="domain" description="ParB-like N-terminal" evidence="2">
    <location>
        <begin position="9"/>
        <end position="93"/>
    </location>
</feature>
<dbReference type="InterPro" id="IPR036086">
    <property type="entry name" value="ParB/Sulfiredoxin_sf"/>
</dbReference>